<keyword evidence="4" id="KW-1185">Reference proteome</keyword>
<dbReference type="Gene3D" id="1.25.40.10">
    <property type="entry name" value="Tetratricopeptide repeat domain"/>
    <property type="match status" value="2"/>
</dbReference>
<protein>
    <recommendedName>
        <fullName evidence="5">Pentatricopeptide repeat-containing protein</fullName>
    </recommendedName>
</protein>
<evidence type="ECO:0000256" key="2">
    <source>
        <dbReference type="PROSITE-ProRule" id="PRU00708"/>
    </source>
</evidence>
<dbReference type="AlphaFoldDB" id="S8CN99"/>
<feature type="repeat" description="PPR" evidence="2">
    <location>
        <begin position="82"/>
        <end position="112"/>
    </location>
</feature>
<dbReference type="GO" id="GO:0003723">
    <property type="term" value="F:RNA binding"/>
    <property type="evidence" value="ECO:0007669"/>
    <property type="project" value="InterPro"/>
</dbReference>
<dbReference type="Proteomes" id="UP000015453">
    <property type="component" value="Unassembled WGS sequence"/>
</dbReference>
<dbReference type="Pfam" id="PF20431">
    <property type="entry name" value="E_motif"/>
    <property type="match status" value="1"/>
</dbReference>
<dbReference type="OrthoDB" id="185373at2759"/>
<gene>
    <name evidence="3" type="ORF">M569_08513</name>
</gene>
<sequence length="400" mass="43514">MLRHEAPPNSHTFPSVLKACGRTLSTRSVKTTSYTCHSFNAQCVRRGVSSDPYVRTSFIALYSGLGDTGSASKVFSEIPTPCIVAHNAMLDAFGRNGDVDSAFAVFLRMPERDVYSWTTMINGYASNGCFREAIDLFSKMMVDEDVSCNLLRPNEATFVSVISSLANMDGFIALYLGKQIHGYMVRSEKELSTFLGTALIALYGKTGSLEYSRKVFETTAVKEVCTWNAMICSLASNGSEIQALETFETMKRQSVAPDGVTFVGVLSACARGELVGRGLEVFRSMCVEPRMEHYGCVVDLLGRAGMVEEAREFVEGMPLEPDGSVLGSLLGSCKVHGSVDVGGEVGRRAVESFPHCGRYVLMWSIYAAAGRWDRAAELRKEMVRAGIKKVPAFSGVTDSG</sequence>
<evidence type="ECO:0008006" key="5">
    <source>
        <dbReference type="Google" id="ProtNLM"/>
    </source>
</evidence>
<accession>S8CN99</accession>
<proteinExistence type="predicted"/>
<comment type="caution">
    <text evidence="3">The sequence shown here is derived from an EMBL/GenBank/DDBJ whole genome shotgun (WGS) entry which is preliminary data.</text>
</comment>
<dbReference type="PANTHER" id="PTHR47926">
    <property type="entry name" value="PENTATRICOPEPTIDE REPEAT-CONTAINING PROTEIN"/>
    <property type="match status" value="1"/>
</dbReference>
<dbReference type="EMBL" id="AUSU01003775">
    <property type="protein sequence ID" value="EPS66261.1"/>
    <property type="molecule type" value="Genomic_DNA"/>
</dbReference>
<reference evidence="3 4" key="1">
    <citation type="journal article" date="2013" name="BMC Genomics">
        <title>The miniature genome of a carnivorous plant Genlisea aurea contains a low number of genes and short non-coding sequences.</title>
        <authorList>
            <person name="Leushkin E.V."/>
            <person name="Sutormin R.A."/>
            <person name="Nabieva E.R."/>
            <person name="Penin A.A."/>
            <person name="Kondrashov A.S."/>
            <person name="Logacheva M.D."/>
        </authorList>
    </citation>
    <scope>NUCLEOTIDE SEQUENCE [LARGE SCALE GENOMIC DNA]</scope>
</reference>
<dbReference type="Pfam" id="PF01535">
    <property type="entry name" value="PPR"/>
    <property type="match status" value="3"/>
</dbReference>
<dbReference type="InterPro" id="IPR046960">
    <property type="entry name" value="PPR_At4g14850-like_plant"/>
</dbReference>
<evidence type="ECO:0000313" key="3">
    <source>
        <dbReference type="EMBL" id="EPS66261.1"/>
    </source>
</evidence>
<dbReference type="NCBIfam" id="TIGR00756">
    <property type="entry name" value="PPR"/>
    <property type="match status" value="3"/>
</dbReference>
<feature type="repeat" description="PPR" evidence="2">
    <location>
        <begin position="223"/>
        <end position="257"/>
    </location>
</feature>
<feature type="repeat" description="PPR" evidence="2">
    <location>
        <begin position="113"/>
        <end position="148"/>
    </location>
</feature>
<evidence type="ECO:0000313" key="4">
    <source>
        <dbReference type="Proteomes" id="UP000015453"/>
    </source>
</evidence>
<dbReference type="InterPro" id="IPR046848">
    <property type="entry name" value="E_motif"/>
</dbReference>
<dbReference type="GO" id="GO:0009451">
    <property type="term" value="P:RNA modification"/>
    <property type="evidence" value="ECO:0007669"/>
    <property type="project" value="InterPro"/>
</dbReference>
<keyword evidence="1" id="KW-0677">Repeat</keyword>
<name>S8CN99_9LAMI</name>
<organism evidence="3 4">
    <name type="scientific">Genlisea aurea</name>
    <dbReference type="NCBI Taxonomy" id="192259"/>
    <lineage>
        <taxon>Eukaryota</taxon>
        <taxon>Viridiplantae</taxon>
        <taxon>Streptophyta</taxon>
        <taxon>Embryophyta</taxon>
        <taxon>Tracheophyta</taxon>
        <taxon>Spermatophyta</taxon>
        <taxon>Magnoliopsida</taxon>
        <taxon>eudicotyledons</taxon>
        <taxon>Gunneridae</taxon>
        <taxon>Pentapetalae</taxon>
        <taxon>asterids</taxon>
        <taxon>lamiids</taxon>
        <taxon>Lamiales</taxon>
        <taxon>Lentibulariaceae</taxon>
        <taxon>Genlisea</taxon>
    </lineage>
</organism>
<dbReference type="InterPro" id="IPR002885">
    <property type="entry name" value="PPR_rpt"/>
</dbReference>
<dbReference type="FunFam" id="1.25.40.10:FF:000242">
    <property type="entry name" value="Pentatricopeptide repeat-containing protein"/>
    <property type="match status" value="1"/>
</dbReference>
<dbReference type="PANTHER" id="PTHR47926:SF348">
    <property type="entry name" value="PENTATRICOPEPTIDE REPEAT-CONTAINING PROTEIN"/>
    <property type="match status" value="1"/>
</dbReference>
<dbReference type="InterPro" id="IPR011990">
    <property type="entry name" value="TPR-like_helical_dom_sf"/>
</dbReference>
<evidence type="ECO:0000256" key="1">
    <source>
        <dbReference type="ARBA" id="ARBA00022737"/>
    </source>
</evidence>
<dbReference type="Pfam" id="PF13041">
    <property type="entry name" value="PPR_2"/>
    <property type="match status" value="1"/>
</dbReference>
<dbReference type="PROSITE" id="PS51375">
    <property type="entry name" value="PPR"/>
    <property type="match status" value="3"/>
</dbReference>